<dbReference type="EMBL" id="CACVKT020006176">
    <property type="protein sequence ID" value="CAC5400205.1"/>
    <property type="molecule type" value="Genomic_DNA"/>
</dbReference>
<proteinExistence type="predicted"/>
<accession>A0A6J8CWI0</accession>
<sequence length="657" mass="76160">MENFIRMVLLLKEVATELVWKVLENKYQPADFKSFLLQKKHVLYHLYLNKGRCCACGLNAKLPNQQPIRNNQFDQLFVQQIRNKCQNNVRNHSCTYDVFQNIKVSDLDITLCITIIMNCYEGSLTPQEESNLRNVRQIRNEIAHYQNNVDLTQNEFYRMCGMVANATISLARDISQEYCNGIQDRIKRLKERKILSVAEEYTECLHEILRWNMQTEDNVIGIKDLIERMETNVAGKLDKLEKTLQDIRLQQVPVTTIYSRVITEKSLNNTSTEEKPPLPEGKVCDDSTSIYLDTFNSFTSHDAVVDKSVIHSFGNECTECFLQHCSFEMLLDHVRPKNANKSNGFLHVDAYTLASALIKRMQCELNDAFHTGAYIEKLIVEIKDTETTGLFIDILGQCNDRFTKQHLVSLLDGLTKNGEDFKIFKHFKTLYYAFYRRVDEHENTIFHYLVALYNEDKRYKIYIEFFCENRISLLQLKNCNEETAVDFASYFGRFEVIANVVCNLKYDKLLINRILLMVQRGVDLVRRHNLSESVKCNIKISLNQISFGEKKDYEQILELIGKESEISRRSVTGKKENKESLENKLQKVSGKAKDKSSSKENLKNVSGKKENKASSEENLQKSIGETFIDIAVNIKETLDEFPDLVQKIVAKLDKDEN</sequence>
<name>A0A6J8CWI0_MYTCO</name>
<keyword evidence="3" id="KW-1185">Reference proteome</keyword>
<organism evidence="2 3">
    <name type="scientific">Mytilus coruscus</name>
    <name type="common">Sea mussel</name>
    <dbReference type="NCBI Taxonomy" id="42192"/>
    <lineage>
        <taxon>Eukaryota</taxon>
        <taxon>Metazoa</taxon>
        <taxon>Spiralia</taxon>
        <taxon>Lophotrochozoa</taxon>
        <taxon>Mollusca</taxon>
        <taxon>Bivalvia</taxon>
        <taxon>Autobranchia</taxon>
        <taxon>Pteriomorphia</taxon>
        <taxon>Mytilida</taxon>
        <taxon>Mytiloidea</taxon>
        <taxon>Mytilidae</taxon>
        <taxon>Mytilinae</taxon>
        <taxon>Mytilus</taxon>
    </lineage>
</organism>
<evidence type="ECO:0000313" key="3">
    <source>
        <dbReference type="Proteomes" id="UP000507470"/>
    </source>
</evidence>
<evidence type="ECO:0008006" key="4">
    <source>
        <dbReference type="Google" id="ProtNLM"/>
    </source>
</evidence>
<feature type="region of interest" description="Disordered" evidence="1">
    <location>
        <begin position="571"/>
        <end position="618"/>
    </location>
</feature>
<gene>
    <name evidence="2" type="ORF">MCOR_34401</name>
</gene>
<dbReference type="OrthoDB" id="10500925at2759"/>
<evidence type="ECO:0000256" key="1">
    <source>
        <dbReference type="SAM" id="MobiDB-lite"/>
    </source>
</evidence>
<protein>
    <recommendedName>
        <fullName evidence="4">DZIP3-like HEPN domain-containing protein</fullName>
    </recommendedName>
</protein>
<dbReference type="Proteomes" id="UP000507470">
    <property type="component" value="Unassembled WGS sequence"/>
</dbReference>
<reference evidence="2 3" key="1">
    <citation type="submission" date="2020-06" db="EMBL/GenBank/DDBJ databases">
        <authorList>
            <person name="Li R."/>
            <person name="Bekaert M."/>
        </authorList>
    </citation>
    <scope>NUCLEOTIDE SEQUENCE [LARGE SCALE GENOMIC DNA]</scope>
    <source>
        <strain evidence="3">wild</strain>
    </source>
</reference>
<dbReference type="AlphaFoldDB" id="A0A6J8CWI0"/>
<evidence type="ECO:0000313" key="2">
    <source>
        <dbReference type="EMBL" id="CAC5400205.1"/>
    </source>
</evidence>